<dbReference type="SUPFAM" id="SSF56672">
    <property type="entry name" value="DNA/RNA polymerases"/>
    <property type="match status" value="1"/>
</dbReference>
<dbReference type="InterPro" id="IPR043128">
    <property type="entry name" value="Rev_trsase/Diguanyl_cyclase"/>
</dbReference>
<keyword evidence="3" id="KW-1185">Reference proteome</keyword>
<dbReference type="Proteomes" id="UP000024635">
    <property type="component" value="Unassembled WGS sequence"/>
</dbReference>
<dbReference type="STRING" id="53326.A0A016RRJ4"/>
<feature type="domain" description="Reverse transcriptase" evidence="1">
    <location>
        <begin position="60"/>
        <end position="241"/>
    </location>
</feature>
<sequence>MRQIIREHSEAFAVVDAELTQTDLVVHEIDTENHMPIRQKERPVPMGTRKEFKGLIKGLVEHGILEKSSSEWAFPVVLVRIKDGTIRLCVDYRQLNKVTKQDSYPLPFIDMVLQSLSGKKVFSTLDMASGYLPIRLSEDAKKKSAFTTSEGLFQFVVLAFGLCTSPAVFKRMMDKVQDELKVKDDEIFVYIDDILVATETIERHFEVVKMVLEALQKASLRLKPQKCEFMKSQVNFLGHVIDGNGIHADPDKIRKNSEYPAPSNISELRTFLVMASYFRKFMMNLSKIAKPLYDLTSTKAAWK</sequence>
<dbReference type="Gene3D" id="3.10.10.10">
    <property type="entry name" value="HIV Type 1 Reverse Transcriptase, subunit A, domain 1"/>
    <property type="match status" value="1"/>
</dbReference>
<dbReference type="PANTHER" id="PTHR37984:SF5">
    <property type="entry name" value="PROTEIN NYNRIN-LIKE"/>
    <property type="match status" value="1"/>
</dbReference>
<organism evidence="2 3">
    <name type="scientific">Ancylostoma ceylanicum</name>
    <dbReference type="NCBI Taxonomy" id="53326"/>
    <lineage>
        <taxon>Eukaryota</taxon>
        <taxon>Metazoa</taxon>
        <taxon>Ecdysozoa</taxon>
        <taxon>Nematoda</taxon>
        <taxon>Chromadorea</taxon>
        <taxon>Rhabditida</taxon>
        <taxon>Rhabditina</taxon>
        <taxon>Rhabditomorpha</taxon>
        <taxon>Strongyloidea</taxon>
        <taxon>Ancylostomatidae</taxon>
        <taxon>Ancylostomatinae</taxon>
        <taxon>Ancylostoma</taxon>
    </lineage>
</organism>
<dbReference type="EMBL" id="JARK01001733">
    <property type="protein sequence ID" value="EYB80921.1"/>
    <property type="molecule type" value="Genomic_DNA"/>
</dbReference>
<evidence type="ECO:0000259" key="1">
    <source>
        <dbReference type="PROSITE" id="PS50878"/>
    </source>
</evidence>
<dbReference type="OrthoDB" id="5865526at2759"/>
<gene>
    <name evidence="2" type="primary">Acey_s0397.g710</name>
    <name evidence="2" type="ORF">Y032_0397g710</name>
</gene>
<evidence type="ECO:0000313" key="2">
    <source>
        <dbReference type="EMBL" id="EYB80921.1"/>
    </source>
</evidence>
<comment type="caution">
    <text evidence="2">The sequence shown here is derived from an EMBL/GenBank/DDBJ whole genome shotgun (WGS) entry which is preliminary data.</text>
</comment>
<dbReference type="Pfam" id="PF00078">
    <property type="entry name" value="RVT_1"/>
    <property type="match status" value="1"/>
</dbReference>
<evidence type="ECO:0000313" key="3">
    <source>
        <dbReference type="Proteomes" id="UP000024635"/>
    </source>
</evidence>
<proteinExistence type="predicted"/>
<dbReference type="PROSITE" id="PS50878">
    <property type="entry name" value="RT_POL"/>
    <property type="match status" value="1"/>
</dbReference>
<accession>A0A016RRJ4</accession>
<reference evidence="3" key="1">
    <citation type="journal article" date="2015" name="Nat. Genet.">
        <title>The genome and transcriptome of the zoonotic hookworm Ancylostoma ceylanicum identify infection-specific gene families.</title>
        <authorList>
            <person name="Schwarz E.M."/>
            <person name="Hu Y."/>
            <person name="Antoshechkin I."/>
            <person name="Miller M.M."/>
            <person name="Sternberg P.W."/>
            <person name="Aroian R.V."/>
        </authorList>
    </citation>
    <scope>NUCLEOTIDE SEQUENCE</scope>
    <source>
        <strain evidence="3">HY135</strain>
    </source>
</reference>
<protein>
    <recommendedName>
        <fullName evidence="1">Reverse transcriptase domain-containing protein</fullName>
    </recommendedName>
</protein>
<name>A0A016RRJ4_9BILA</name>
<dbReference type="InterPro" id="IPR000477">
    <property type="entry name" value="RT_dom"/>
</dbReference>
<dbReference type="Gene3D" id="3.30.70.270">
    <property type="match status" value="2"/>
</dbReference>
<dbReference type="PANTHER" id="PTHR37984">
    <property type="entry name" value="PROTEIN CBG26694"/>
    <property type="match status" value="1"/>
</dbReference>
<dbReference type="InterPro" id="IPR043502">
    <property type="entry name" value="DNA/RNA_pol_sf"/>
</dbReference>
<dbReference type="AlphaFoldDB" id="A0A016RRJ4"/>
<dbReference type="CDD" id="cd01647">
    <property type="entry name" value="RT_LTR"/>
    <property type="match status" value="1"/>
</dbReference>
<dbReference type="InterPro" id="IPR050951">
    <property type="entry name" value="Retrovirus_Pol_polyprotein"/>
</dbReference>